<keyword evidence="1" id="KW-0472">Membrane</keyword>
<feature type="transmembrane region" description="Helical" evidence="1">
    <location>
        <begin position="6"/>
        <end position="27"/>
    </location>
</feature>
<keyword evidence="1" id="KW-1133">Transmembrane helix</keyword>
<reference evidence="2 3" key="1">
    <citation type="submission" date="2021-02" db="EMBL/GenBank/DDBJ databases">
        <authorList>
            <person name="Han P."/>
        </authorList>
    </citation>
    <scope>NUCLEOTIDE SEQUENCE [LARGE SCALE GENOMIC DNA]</scope>
    <source>
        <strain evidence="2">Candidatus Nitrospira sp. ZN2</strain>
    </source>
</reference>
<comment type="caution">
    <text evidence="2">The sequence shown here is derived from an EMBL/GenBank/DDBJ whole genome shotgun (WGS) entry which is preliminary data.</text>
</comment>
<dbReference type="EMBL" id="CAJNBJ010000016">
    <property type="protein sequence ID" value="CAE6760378.1"/>
    <property type="molecule type" value="Genomic_DNA"/>
</dbReference>
<dbReference type="Gene3D" id="3.90.10.10">
    <property type="entry name" value="Cytochrome C3"/>
    <property type="match status" value="1"/>
</dbReference>
<proteinExistence type="predicted"/>
<keyword evidence="3" id="KW-1185">Reference proteome</keyword>
<evidence type="ECO:0000313" key="3">
    <source>
        <dbReference type="Proteomes" id="UP000675880"/>
    </source>
</evidence>
<sequence length="184" mass="19971">MRYLPLPSTAIPAVALATLVLVIWIGWGTVRSPAAFWAPGDLSRYHVDRGGCTNCHEPFRGPSPARCIACHTEGYFEARATPAVAGWHRALVVERQACTGCHSEHRGTLAQITEQTRTNPHGEFIFRATGTNSCSACHEFGSRIATHPTLRDEPIVRQLYEKGRGAHRPGRIGDCLSCHGGGSS</sequence>
<dbReference type="SUPFAM" id="SSF48695">
    <property type="entry name" value="Multiheme cytochromes"/>
    <property type="match status" value="1"/>
</dbReference>
<evidence type="ECO:0000313" key="2">
    <source>
        <dbReference type="EMBL" id="CAE6760378.1"/>
    </source>
</evidence>
<evidence type="ECO:0000256" key="1">
    <source>
        <dbReference type="SAM" id="Phobius"/>
    </source>
</evidence>
<accession>A0ABN7LNC8</accession>
<dbReference type="InterPro" id="IPR036280">
    <property type="entry name" value="Multihaem_cyt_sf"/>
</dbReference>
<name>A0ABN7LNC8_9BACT</name>
<keyword evidence="1" id="KW-0812">Transmembrane</keyword>
<dbReference type="RefSeq" id="WP_213042752.1">
    <property type="nucleotide sequence ID" value="NZ_CAJNBJ010000016.1"/>
</dbReference>
<dbReference type="Proteomes" id="UP000675880">
    <property type="component" value="Unassembled WGS sequence"/>
</dbReference>
<protein>
    <submittedName>
        <fullName evidence="2">MULTIHEME_CYTC domain-containing protein</fullName>
    </submittedName>
</protein>
<organism evidence="2 3">
    <name type="scientific">Nitrospira defluvii</name>
    <dbReference type="NCBI Taxonomy" id="330214"/>
    <lineage>
        <taxon>Bacteria</taxon>
        <taxon>Pseudomonadati</taxon>
        <taxon>Nitrospirota</taxon>
        <taxon>Nitrospiria</taxon>
        <taxon>Nitrospirales</taxon>
        <taxon>Nitrospiraceae</taxon>
        <taxon>Nitrospira</taxon>
    </lineage>
</organism>
<gene>
    <name evidence="2" type="ORF">NSPZN2_30614</name>
</gene>